<keyword evidence="10" id="KW-1185">Reference proteome</keyword>
<comment type="caution">
    <text evidence="9">The sequence shown here is derived from an EMBL/GenBank/DDBJ whole genome shotgun (WGS) entry which is preliminary data.</text>
</comment>
<feature type="signal peptide" evidence="8">
    <location>
        <begin position="1"/>
        <end position="27"/>
    </location>
</feature>
<dbReference type="GO" id="GO:0009252">
    <property type="term" value="P:peptidoglycan biosynthetic process"/>
    <property type="evidence" value="ECO:0007669"/>
    <property type="project" value="UniProtKB-KW"/>
</dbReference>
<evidence type="ECO:0000256" key="6">
    <source>
        <dbReference type="ARBA" id="ARBA00023237"/>
    </source>
</evidence>
<keyword evidence="2" id="KW-0133">Cell shape</keyword>
<dbReference type="CDD" id="cd06339">
    <property type="entry name" value="PBP1_YraM_LppC_lipoprotein-like"/>
    <property type="match status" value="1"/>
</dbReference>
<dbReference type="InterPro" id="IPR007443">
    <property type="entry name" value="LpoA"/>
</dbReference>
<dbReference type="SUPFAM" id="SSF53822">
    <property type="entry name" value="Periplasmic binding protein-like I"/>
    <property type="match status" value="1"/>
</dbReference>
<keyword evidence="7" id="KW-0449">Lipoprotein</keyword>
<reference evidence="9 10" key="1">
    <citation type="submission" date="2018-04" db="EMBL/GenBank/DDBJ databases">
        <title>Novel species isolated from glacier.</title>
        <authorList>
            <person name="Liu Q."/>
            <person name="Xin Y.-H."/>
        </authorList>
    </citation>
    <scope>NUCLEOTIDE SEQUENCE [LARGE SCALE GENOMIC DNA]</scope>
    <source>
        <strain evidence="9 10">GT1R17</strain>
    </source>
</reference>
<keyword evidence="4" id="KW-0472">Membrane</keyword>
<evidence type="ECO:0000256" key="4">
    <source>
        <dbReference type="ARBA" id="ARBA00023136"/>
    </source>
</evidence>
<dbReference type="OrthoDB" id="6708821at2"/>
<evidence type="ECO:0000256" key="7">
    <source>
        <dbReference type="ARBA" id="ARBA00023288"/>
    </source>
</evidence>
<evidence type="ECO:0008006" key="11">
    <source>
        <dbReference type="Google" id="ProtNLM"/>
    </source>
</evidence>
<dbReference type="PANTHER" id="PTHR38038">
    <property type="entry name" value="PENICILLIN-BINDING PROTEIN ACTIVATOR LPOA"/>
    <property type="match status" value="1"/>
</dbReference>
<evidence type="ECO:0000313" key="9">
    <source>
        <dbReference type="EMBL" id="PTU32703.1"/>
    </source>
</evidence>
<gene>
    <name evidence="9" type="ORF">CJD38_00840</name>
</gene>
<evidence type="ECO:0000256" key="3">
    <source>
        <dbReference type="ARBA" id="ARBA00022984"/>
    </source>
</evidence>
<organism evidence="9 10">
    <name type="scientific">Stenotrophobium rhamnosiphilum</name>
    <dbReference type="NCBI Taxonomy" id="2029166"/>
    <lineage>
        <taxon>Bacteria</taxon>
        <taxon>Pseudomonadati</taxon>
        <taxon>Pseudomonadota</taxon>
        <taxon>Gammaproteobacteria</taxon>
        <taxon>Nevskiales</taxon>
        <taxon>Nevskiaceae</taxon>
        <taxon>Stenotrophobium</taxon>
    </lineage>
</organism>
<protein>
    <recommendedName>
        <fullName evidence="11">Penicillin-binding protein activator</fullName>
    </recommendedName>
</protein>
<keyword evidence="6" id="KW-0998">Cell outer membrane</keyword>
<proteinExistence type="predicted"/>
<dbReference type="InterPro" id="IPR028082">
    <property type="entry name" value="Peripla_BP_I"/>
</dbReference>
<dbReference type="RefSeq" id="WP_107938412.1">
    <property type="nucleotide sequence ID" value="NZ_QANS01000001.1"/>
</dbReference>
<sequence>MNIDLRPRRLLLLAGTLLLAFSTAIHAEPPPYAAHVDSARKASYDGHYAEASRAFEEAAKTSSAPFTAEFLLSAAEAALKSGDFARAELLCTQIPSGSLDTTQMARLNAVRAIAQSTAPTDATPATAPIAAPTPAPALPSLPAGNGLALILPLTGALAPTAEAVRDGFMAAALKNSNHLPVRLYDSGNSNESALAAYQQALREGASFVVGPLRKESIAAIAALGQIQVPVLALNYLDEATRVPSNFFQFGLAPEDEARAAAEHAVAQGKKFAVALVPQTEWGDRVFAAFEKRLRELGGGVRRSARYKVGTVDFSKSIQGLMKLEPVPVRNDGVAPPPVTNKKAVELRPRGDFDFIFMPARASDAHMIWPQFRFYRGTGLSIYATSMIYSGSGDSELSSVSFCDMPMMLQADSTWAGVRADAADLPAIKTQPRLFALGYDAYNLVGLMQSGKIQTGAVIPAASGGLVMRSNGAINRTLNCAQFRDGGIRASDASSSAQ</sequence>
<dbReference type="Pfam" id="PF04348">
    <property type="entry name" value="LppC"/>
    <property type="match status" value="1"/>
</dbReference>
<dbReference type="GO" id="GO:0008360">
    <property type="term" value="P:regulation of cell shape"/>
    <property type="evidence" value="ECO:0007669"/>
    <property type="project" value="UniProtKB-KW"/>
</dbReference>
<dbReference type="GO" id="GO:0030234">
    <property type="term" value="F:enzyme regulator activity"/>
    <property type="evidence" value="ECO:0007669"/>
    <property type="project" value="TreeGrafter"/>
</dbReference>
<dbReference type="Gene3D" id="3.40.50.2300">
    <property type="match status" value="2"/>
</dbReference>
<evidence type="ECO:0000256" key="2">
    <source>
        <dbReference type="ARBA" id="ARBA00022960"/>
    </source>
</evidence>
<accession>A0A2T5MJE6</accession>
<keyword evidence="3" id="KW-0573">Peptidoglycan synthesis</keyword>
<dbReference type="PANTHER" id="PTHR38038:SF1">
    <property type="entry name" value="PENICILLIN-BINDING PROTEIN ACTIVATOR LPOA"/>
    <property type="match status" value="1"/>
</dbReference>
<dbReference type="EMBL" id="QANS01000001">
    <property type="protein sequence ID" value="PTU32703.1"/>
    <property type="molecule type" value="Genomic_DNA"/>
</dbReference>
<evidence type="ECO:0000256" key="5">
    <source>
        <dbReference type="ARBA" id="ARBA00023139"/>
    </source>
</evidence>
<name>A0A2T5MJE6_9GAMM</name>
<keyword evidence="5" id="KW-0564">Palmitate</keyword>
<feature type="chain" id="PRO_5015562511" description="Penicillin-binding protein activator" evidence="8">
    <location>
        <begin position="28"/>
        <end position="497"/>
    </location>
</feature>
<evidence type="ECO:0000256" key="8">
    <source>
        <dbReference type="SAM" id="SignalP"/>
    </source>
</evidence>
<dbReference type="AlphaFoldDB" id="A0A2T5MJE6"/>
<dbReference type="Proteomes" id="UP000244248">
    <property type="component" value="Unassembled WGS sequence"/>
</dbReference>
<keyword evidence="1 8" id="KW-0732">Signal</keyword>
<evidence type="ECO:0000256" key="1">
    <source>
        <dbReference type="ARBA" id="ARBA00022729"/>
    </source>
</evidence>
<dbReference type="InterPro" id="IPR011990">
    <property type="entry name" value="TPR-like_helical_dom_sf"/>
</dbReference>
<dbReference type="SUPFAM" id="SSF48452">
    <property type="entry name" value="TPR-like"/>
    <property type="match status" value="1"/>
</dbReference>
<evidence type="ECO:0000313" key="10">
    <source>
        <dbReference type="Proteomes" id="UP000244248"/>
    </source>
</evidence>
<dbReference type="GO" id="GO:0031241">
    <property type="term" value="C:periplasmic side of cell outer membrane"/>
    <property type="evidence" value="ECO:0007669"/>
    <property type="project" value="TreeGrafter"/>
</dbReference>